<accession>A0A418M953</accession>
<evidence type="ECO:0000313" key="1">
    <source>
        <dbReference type="EMBL" id="RIV22620.1"/>
    </source>
</evidence>
<comment type="caution">
    <text evidence="1">The sequence shown here is derived from an EMBL/GenBank/DDBJ whole genome shotgun (WGS) entry which is preliminary data.</text>
</comment>
<sequence length="261" mass="29031">MTTADSLLTANQYFEAGIAYERVLFENTDTASTYKALLGKVVSLKKLGRYGAAVTFINSQYLNGYPDSVRYQLRYQQILCSYLAGQFENTRSLLEQLPVEHSDAPYSPLLGCIRVLTLNELHRWPEAAIAYREALARSGADTTLTDPYRRLPKLKRETKAQWLSTFLPGAGQLYAGKPGEAILSILVQSAGLYFGVTSFLNAYYLSAWGVGAALFGSFHAGGIRRSQELVRQYNQRQISAFNQRVKTQLLQQSSPDSASSK</sequence>
<dbReference type="Proteomes" id="UP000283523">
    <property type="component" value="Unassembled WGS sequence"/>
</dbReference>
<proteinExistence type="predicted"/>
<evidence type="ECO:0000313" key="2">
    <source>
        <dbReference type="Proteomes" id="UP000283523"/>
    </source>
</evidence>
<reference evidence="1 2" key="1">
    <citation type="submission" date="2018-08" db="EMBL/GenBank/DDBJ databases">
        <title>Fibrisoma montanum sp. nov., isolated from Danxia mountain soil.</title>
        <authorList>
            <person name="Huang Y."/>
        </authorList>
    </citation>
    <scope>NUCLEOTIDE SEQUENCE [LARGE SCALE GENOMIC DNA]</scope>
    <source>
        <strain evidence="1 2">HYT19</strain>
    </source>
</reference>
<dbReference type="Gene3D" id="1.25.40.10">
    <property type="entry name" value="Tetratricopeptide repeat domain"/>
    <property type="match status" value="1"/>
</dbReference>
<dbReference type="EMBL" id="QXED01000004">
    <property type="protein sequence ID" value="RIV22620.1"/>
    <property type="molecule type" value="Genomic_DNA"/>
</dbReference>
<dbReference type="InterPro" id="IPR011990">
    <property type="entry name" value="TPR-like_helical_dom_sf"/>
</dbReference>
<gene>
    <name evidence="1" type="ORF">DYU11_16560</name>
</gene>
<dbReference type="AlphaFoldDB" id="A0A418M953"/>
<evidence type="ECO:0008006" key="3">
    <source>
        <dbReference type="Google" id="ProtNLM"/>
    </source>
</evidence>
<protein>
    <recommendedName>
        <fullName evidence="3">Tetratricopeptide repeat protein</fullName>
    </recommendedName>
</protein>
<dbReference type="OrthoDB" id="1114497at2"/>
<keyword evidence="2" id="KW-1185">Reference proteome</keyword>
<organism evidence="1 2">
    <name type="scientific">Fibrisoma montanum</name>
    <dbReference type="NCBI Taxonomy" id="2305895"/>
    <lineage>
        <taxon>Bacteria</taxon>
        <taxon>Pseudomonadati</taxon>
        <taxon>Bacteroidota</taxon>
        <taxon>Cytophagia</taxon>
        <taxon>Cytophagales</taxon>
        <taxon>Spirosomataceae</taxon>
        <taxon>Fibrisoma</taxon>
    </lineage>
</organism>
<name>A0A418M953_9BACT</name>